<dbReference type="Gene3D" id="1.10.10.10">
    <property type="entry name" value="Winged helix-like DNA-binding domain superfamily/Winged helix DNA-binding domain"/>
    <property type="match status" value="1"/>
</dbReference>
<dbReference type="GO" id="GO:0007129">
    <property type="term" value="P:homologous chromosome pairing at meiosis"/>
    <property type="evidence" value="ECO:0007669"/>
    <property type="project" value="TreeGrafter"/>
</dbReference>
<dbReference type="GO" id="GO:0003690">
    <property type="term" value="F:double-stranded DNA binding"/>
    <property type="evidence" value="ECO:0007669"/>
    <property type="project" value="TreeGrafter"/>
</dbReference>
<evidence type="ECO:0000313" key="7">
    <source>
        <dbReference type="EMBL" id="KAE8348954.1"/>
    </source>
</evidence>
<dbReference type="PANTHER" id="PTHR15938">
    <property type="entry name" value="TBP-1 INTERACTING PROTEIN"/>
    <property type="match status" value="1"/>
</dbReference>
<evidence type="ECO:0000259" key="6">
    <source>
        <dbReference type="Pfam" id="PF07106"/>
    </source>
</evidence>
<feature type="domain" description="Homologous-pairing protein 2 winged helix" evidence="6">
    <location>
        <begin position="20"/>
        <end position="75"/>
    </location>
</feature>
<organism evidence="7 8">
    <name type="scientific">Aspergillus coremiiformis</name>
    <dbReference type="NCBI Taxonomy" id="138285"/>
    <lineage>
        <taxon>Eukaryota</taxon>
        <taxon>Fungi</taxon>
        <taxon>Dikarya</taxon>
        <taxon>Ascomycota</taxon>
        <taxon>Pezizomycotina</taxon>
        <taxon>Eurotiomycetes</taxon>
        <taxon>Eurotiomycetidae</taxon>
        <taxon>Eurotiales</taxon>
        <taxon>Aspergillaceae</taxon>
        <taxon>Aspergillus</taxon>
        <taxon>Aspergillus subgen. Circumdati</taxon>
    </lineage>
</organism>
<dbReference type="GO" id="GO:0120230">
    <property type="term" value="F:recombinase activator activity"/>
    <property type="evidence" value="ECO:0007669"/>
    <property type="project" value="TreeGrafter"/>
</dbReference>
<sequence>MGQGGQSKMPSNGTANDGLTLILDYLRKHNRPYSATDVSANLHNKVTKSHAAKVLRDLYQKKEIEGRISGKQMVYHSLQNASDETTLKAAVLLDNKLQQLQGQLTGLKAYAKRTRGELTTVCTTPLPSNIRQIINQLEQERETIIAKMVQVQGVNVAHVKKEDQVDTKKEWRRWRKRVNTRRRICHDLWRGCLEVVDEDMSGEEFWESLGLEGPSLIH</sequence>
<dbReference type="InterPro" id="IPR036388">
    <property type="entry name" value="WH-like_DNA-bd_sf"/>
</dbReference>
<evidence type="ECO:0000313" key="8">
    <source>
        <dbReference type="Proteomes" id="UP000327118"/>
    </source>
</evidence>
<dbReference type="GO" id="GO:0000794">
    <property type="term" value="C:condensed nuclear chromosome"/>
    <property type="evidence" value="ECO:0007669"/>
    <property type="project" value="TreeGrafter"/>
</dbReference>
<dbReference type="EMBL" id="ML739368">
    <property type="protein sequence ID" value="KAE8348954.1"/>
    <property type="molecule type" value="Genomic_DNA"/>
</dbReference>
<accession>A0A5N6YTY1</accession>
<comment type="similarity">
    <text evidence="2">Belongs to the HOP2 family.</text>
</comment>
<reference evidence="8" key="1">
    <citation type="submission" date="2019-04" db="EMBL/GenBank/DDBJ databases">
        <title>Friends and foes A comparative genomics studyof 23 Aspergillus species from section Flavi.</title>
        <authorList>
            <consortium name="DOE Joint Genome Institute"/>
            <person name="Kjaerbolling I."/>
            <person name="Vesth T."/>
            <person name="Frisvad J.C."/>
            <person name="Nybo J.L."/>
            <person name="Theobald S."/>
            <person name="Kildgaard S."/>
            <person name="Isbrandt T."/>
            <person name="Kuo A."/>
            <person name="Sato A."/>
            <person name="Lyhne E.K."/>
            <person name="Kogle M.E."/>
            <person name="Wiebenga A."/>
            <person name="Kun R.S."/>
            <person name="Lubbers R.J."/>
            <person name="Makela M.R."/>
            <person name="Barry K."/>
            <person name="Chovatia M."/>
            <person name="Clum A."/>
            <person name="Daum C."/>
            <person name="Haridas S."/>
            <person name="He G."/>
            <person name="LaButti K."/>
            <person name="Lipzen A."/>
            <person name="Mondo S."/>
            <person name="Riley R."/>
            <person name="Salamov A."/>
            <person name="Simmons B.A."/>
            <person name="Magnuson J.K."/>
            <person name="Henrissat B."/>
            <person name="Mortensen U.H."/>
            <person name="Larsen T.O."/>
            <person name="Devries R.P."/>
            <person name="Grigoriev I.V."/>
            <person name="Machida M."/>
            <person name="Baker S.E."/>
            <person name="Andersen M.R."/>
        </authorList>
    </citation>
    <scope>NUCLEOTIDE SEQUENCE [LARGE SCALE GENOMIC DNA]</scope>
    <source>
        <strain evidence="8">CBS 553.77</strain>
    </source>
</reference>
<dbReference type="Pfam" id="PF07106">
    <property type="entry name" value="WHD_TBPIP"/>
    <property type="match status" value="1"/>
</dbReference>
<evidence type="ECO:0000256" key="5">
    <source>
        <dbReference type="ARBA" id="ARBA00023254"/>
    </source>
</evidence>
<proteinExistence type="inferred from homology"/>
<keyword evidence="4" id="KW-0539">Nucleus</keyword>
<dbReference type="OrthoDB" id="272266at2759"/>
<gene>
    <name evidence="7" type="ORF">BDV28DRAFT_72345</name>
</gene>
<protein>
    <submittedName>
        <fullName evidence="7">Tat binding protein 1-interacting protein-domain-containing protein</fullName>
    </submittedName>
</protein>
<dbReference type="GO" id="GO:0000709">
    <property type="term" value="P:meiotic joint molecule formation"/>
    <property type="evidence" value="ECO:0007669"/>
    <property type="project" value="TreeGrafter"/>
</dbReference>
<dbReference type="AlphaFoldDB" id="A0A5N6YTY1"/>
<dbReference type="GO" id="GO:0010774">
    <property type="term" value="P:meiotic strand invasion involved in reciprocal meiotic recombination"/>
    <property type="evidence" value="ECO:0007669"/>
    <property type="project" value="TreeGrafter"/>
</dbReference>
<dbReference type="PANTHER" id="PTHR15938:SF0">
    <property type="entry name" value="HOMOLOGOUS-PAIRING PROTEIN 2 HOMOLOG"/>
    <property type="match status" value="1"/>
</dbReference>
<keyword evidence="5" id="KW-0469">Meiosis</keyword>
<dbReference type="InterPro" id="IPR010776">
    <property type="entry name" value="Hop2_WH_dom"/>
</dbReference>
<keyword evidence="3" id="KW-0233">DNA recombination</keyword>
<evidence type="ECO:0000256" key="3">
    <source>
        <dbReference type="ARBA" id="ARBA00023172"/>
    </source>
</evidence>
<evidence type="ECO:0000256" key="1">
    <source>
        <dbReference type="ARBA" id="ARBA00004123"/>
    </source>
</evidence>
<dbReference type="GO" id="GO:0120231">
    <property type="term" value="C:DNA recombinase auxiliary factor complex"/>
    <property type="evidence" value="ECO:0007669"/>
    <property type="project" value="TreeGrafter"/>
</dbReference>
<name>A0A5N6YTY1_9EURO</name>
<evidence type="ECO:0000256" key="4">
    <source>
        <dbReference type="ARBA" id="ARBA00023242"/>
    </source>
</evidence>
<keyword evidence="8" id="KW-1185">Reference proteome</keyword>
<evidence type="ECO:0000256" key="2">
    <source>
        <dbReference type="ARBA" id="ARBA00007922"/>
    </source>
</evidence>
<dbReference type="Proteomes" id="UP000327118">
    <property type="component" value="Unassembled WGS sequence"/>
</dbReference>
<comment type="subcellular location">
    <subcellularLocation>
        <location evidence="1">Nucleus</location>
    </subcellularLocation>
</comment>